<dbReference type="KEGG" id="bex:A11Q_2550"/>
<sequence length="189" mass="22229">MFTESFEDFFSLQLPTIDINTEQLTWHRYNPRKEIARWGSSITSLDGKNTGVPDLDSIYEYNKEYKTSYKETDFRTLTEAGKAFEFLLPDFDLGRSHFIKLGSGGHFPFHRDLGMDSFRLIYCIQGCHPTNFVWIQNGRTLPLQDRRWYYVNTKMPHATFAFNPCVFAVFNVVNNEKSFNSLKRHLEIK</sequence>
<reference evidence="1 2" key="1">
    <citation type="journal article" date="2013" name="ISME J.">
        <title>By their genes ye shall know them: genomic signatures of predatory bacteria.</title>
        <authorList>
            <person name="Pasternak Z."/>
            <person name="Pietrokovski S."/>
            <person name="Rotem O."/>
            <person name="Gophna U."/>
            <person name="Lurie-Weinberger M.N."/>
            <person name="Jurkevitch E."/>
        </authorList>
    </citation>
    <scope>NUCLEOTIDE SEQUENCE [LARGE SCALE GENOMIC DNA]</scope>
    <source>
        <strain evidence="1 2">JSS</strain>
    </source>
</reference>
<protein>
    <recommendedName>
        <fullName evidence="3">Aspartyl/asparaginy/proline hydroxylase domain-containing protein</fullName>
    </recommendedName>
</protein>
<organism evidence="1 2">
    <name type="scientific">Pseudobdellovibrio exovorus JSS</name>
    <dbReference type="NCBI Taxonomy" id="1184267"/>
    <lineage>
        <taxon>Bacteria</taxon>
        <taxon>Pseudomonadati</taxon>
        <taxon>Bdellovibrionota</taxon>
        <taxon>Bdellovibrionia</taxon>
        <taxon>Bdellovibrionales</taxon>
        <taxon>Pseudobdellovibrionaceae</taxon>
        <taxon>Pseudobdellovibrio</taxon>
    </lineage>
</organism>
<gene>
    <name evidence="1" type="ORF">A11Q_2550</name>
</gene>
<dbReference type="Proteomes" id="UP000012040">
    <property type="component" value="Chromosome"/>
</dbReference>
<evidence type="ECO:0000313" key="2">
    <source>
        <dbReference type="Proteomes" id="UP000012040"/>
    </source>
</evidence>
<proteinExistence type="predicted"/>
<dbReference type="PATRIC" id="fig|1184267.3.peg.2577"/>
<dbReference type="EMBL" id="CP003537">
    <property type="protein sequence ID" value="AGH96766.1"/>
    <property type="molecule type" value="Genomic_DNA"/>
</dbReference>
<evidence type="ECO:0000313" key="1">
    <source>
        <dbReference type="EMBL" id="AGH96766.1"/>
    </source>
</evidence>
<keyword evidence="2" id="KW-1185">Reference proteome</keyword>
<dbReference type="AlphaFoldDB" id="M4VFD9"/>
<name>M4VFD9_9BACT</name>
<dbReference type="RefSeq" id="WP_015471256.1">
    <property type="nucleotide sequence ID" value="NC_020813.1"/>
</dbReference>
<dbReference type="OrthoDB" id="9988501at2"/>
<dbReference type="HOGENOM" id="CLU_1431985_0_0_7"/>
<accession>M4VFD9</accession>
<evidence type="ECO:0008006" key="3">
    <source>
        <dbReference type="Google" id="ProtNLM"/>
    </source>
</evidence>